<sequence length="383" mass="40647">METVKRHLGQLIACPSVSTESNLDAIGYIAGVLEEAGARVEILRDSSGRKANLWATLGPEVSGGLVLSGHSDVVPVTDQVWATDPFQMIEAEGLLYGRGTCDMKGFIAICLAMAPRLAEVATEVPVHFAFTHDEETGCLGARALVEELAKRDIRPALALIGEPTLMQVIEGHKGCCEYTVRFTGAEGHGSAPGRGVNAVEMAARYIARLLELRQELETRAPADSPFDPPHTTINIGALHGGVAHNVIPGRATLEWEMRPVNAADQHYVKAEVARLVADLLPGMRAVAPQAAIETTVIGEVAGLEPMPENAIRDLVMRLSGANTAACVPFGTEAGLFQALGMQAIVCGPGSIEQAHKPDEYISLDQLAQGLALLHKLADAHGRT</sequence>
<keyword evidence="12" id="KW-1185">Reference proteome</keyword>
<evidence type="ECO:0000256" key="3">
    <source>
        <dbReference type="ARBA" id="ARBA00022490"/>
    </source>
</evidence>
<keyword evidence="3" id="KW-0963">Cytoplasm</keyword>
<proteinExistence type="inferred from homology"/>
<evidence type="ECO:0000256" key="5">
    <source>
        <dbReference type="ARBA" id="ARBA00022605"/>
    </source>
</evidence>
<evidence type="ECO:0000313" key="11">
    <source>
        <dbReference type="EMBL" id="MXN17631.1"/>
    </source>
</evidence>
<keyword evidence="7 11" id="KW-0378">Hydrolase</keyword>
<keyword evidence="8" id="KW-0862">Zinc</keyword>
<reference evidence="11 12" key="1">
    <citation type="submission" date="2019-12" db="EMBL/GenBank/DDBJ databases">
        <authorList>
            <person name="Li M."/>
        </authorList>
    </citation>
    <scope>NUCLEOTIDE SEQUENCE [LARGE SCALE GENOMIC DNA]</scope>
    <source>
        <strain evidence="11 12">GBMRC 2024</strain>
    </source>
</reference>
<dbReference type="GO" id="GO:0046872">
    <property type="term" value="F:metal ion binding"/>
    <property type="evidence" value="ECO:0007669"/>
    <property type="project" value="UniProtKB-KW"/>
</dbReference>
<comment type="caution">
    <text evidence="11">The sequence shown here is derived from an EMBL/GenBank/DDBJ whole genome shotgun (WGS) entry which is preliminary data.</text>
</comment>
<dbReference type="InterPro" id="IPR002933">
    <property type="entry name" value="Peptidase_M20"/>
</dbReference>
<evidence type="ECO:0000256" key="8">
    <source>
        <dbReference type="ARBA" id="ARBA00022833"/>
    </source>
</evidence>
<dbReference type="PANTHER" id="PTHR43808">
    <property type="entry name" value="ACETYLORNITHINE DEACETYLASE"/>
    <property type="match status" value="1"/>
</dbReference>
<keyword evidence="5" id="KW-0028">Amino-acid biosynthesis</keyword>
<dbReference type="InterPro" id="IPR036264">
    <property type="entry name" value="Bact_exopeptidase_dim_dom"/>
</dbReference>
<dbReference type="Pfam" id="PF01546">
    <property type="entry name" value="Peptidase_M20"/>
    <property type="match status" value="1"/>
</dbReference>
<dbReference type="CDD" id="cd03894">
    <property type="entry name" value="M20_ArgE"/>
    <property type="match status" value="1"/>
</dbReference>
<keyword evidence="4" id="KW-0055">Arginine biosynthesis</keyword>
<evidence type="ECO:0000259" key="10">
    <source>
        <dbReference type="Pfam" id="PF07687"/>
    </source>
</evidence>
<evidence type="ECO:0000256" key="2">
    <source>
        <dbReference type="ARBA" id="ARBA00005691"/>
    </source>
</evidence>
<dbReference type="EC" id="3.5.1.16" evidence="11"/>
<dbReference type="NCBIfam" id="NF005710">
    <property type="entry name" value="PRK07522.1"/>
    <property type="match status" value="1"/>
</dbReference>
<dbReference type="Gene3D" id="3.40.630.10">
    <property type="entry name" value="Zn peptidases"/>
    <property type="match status" value="1"/>
</dbReference>
<gene>
    <name evidence="11" type="primary">argE</name>
    <name evidence="11" type="ORF">GR170_07295</name>
</gene>
<dbReference type="InterPro" id="IPR001261">
    <property type="entry name" value="ArgE/DapE_CS"/>
</dbReference>
<dbReference type="InterPro" id="IPR011650">
    <property type="entry name" value="Peptidase_M20_dimer"/>
</dbReference>
<evidence type="ECO:0000256" key="7">
    <source>
        <dbReference type="ARBA" id="ARBA00022801"/>
    </source>
</evidence>
<dbReference type="Pfam" id="PF07687">
    <property type="entry name" value="M20_dimer"/>
    <property type="match status" value="1"/>
</dbReference>
<comment type="cofactor">
    <cofactor evidence="1">
        <name>Zn(2+)</name>
        <dbReference type="ChEBI" id="CHEBI:29105"/>
    </cofactor>
</comment>
<dbReference type="PANTHER" id="PTHR43808:SF31">
    <property type="entry name" value="N-ACETYL-L-CITRULLINE DEACETYLASE"/>
    <property type="match status" value="1"/>
</dbReference>
<dbReference type="EMBL" id="WUMU01000005">
    <property type="protein sequence ID" value="MXN17631.1"/>
    <property type="molecule type" value="Genomic_DNA"/>
</dbReference>
<name>A0A6L7G0M5_9RHOB</name>
<dbReference type="Proteomes" id="UP000477911">
    <property type="component" value="Unassembled WGS sequence"/>
</dbReference>
<organism evidence="11 12">
    <name type="scientific">Pseudooceanicola albus</name>
    <dbReference type="NCBI Taxonomy" id="2692189"/>
    <lineage>
        <taxon>Bacteria</taxon>
        <taxon>Pseudomonadati</taxon>
        <taxon>Pseudomonadota</taxon>
        <taxon>Alphaproteobacteria</taxon>
        <taxon>Rhodobacterales</taxon>
        <taxon>Paracoccaceae</taxon>
        <taxon>Pseudooceanicola</taxon>
    </lineage>
</organism>
<accession>A0A6L7G0M5</accession>
<evidence type="ECO:0000256" key="6">
    <source>
        <dbReference type="ARBA" id="ARBA00022723"/>
    </source>
</evidence>
<dbReference type="InterPro" id="IPR010169">
    <property type="entry name" value="AcOrn-deacetyl"/>
</dbReference>
<evidence type="ECO:0000313" key="12">
    <source>
        <dbReference type="Proteomes" id="UP000477911"/>
    </source>
</evidence>
<feature type="domain" description="Peptidase M20 dimerisation" evidence="10">
    <location>
        <begin position="171"/>
        <end position="281"/>
    </location>
</feature>
<evidence type="ECO:0000256" key="1">
    <source>
        <dbReference type="ARBA" id="ARBA00001947"/>
    </source>
</evidence>
<keyword evidence="9" id="KW-0170">Cobalt</keyword>
<dbReference type="Gene3D" id="3.30.70.360">
    <property type="match status" value="1"/>
</dbReference>
<dbReference type="GO" id="GO:0006526">
    <property type="term" value="P:L-arginine biosynthetic process"/>
    <property type="evidence" value="ECO:0007669"/>
    <property type="project" value="UniProtKB-KW"/>
</dbReference>
<keyword evidence="6" id="KW-0479">Metal-binding</keyword>
<comment type="similarity">
    <text evidence="2">Belongs to the peptidase M20A family. ArgE subfamily.</text>
</comment>
<dbReference type="InterPro" id="IPR050072">
    <property type="entry name" value="Peptidase_M20A"/>
</dbReference>
<dbReference type="GO" id="GO:0008777">
    <property type="term" value="F:acetylornithine deacetylase activity"/>
    <property type="evidence" value="ECO:0007669"/>
    <property type="project" value="UniProtKB-EC"/>
</dbReference>
<dbReference type="NCBIfam" id="TIGR01892">
    <property type="entry name" value="AcOrn-deacetyl"/>
    <property type="match status" value="1"/>
</dbReference>
<evidence type="ECO:0000256" key="9">
    <source>
        <dbReference type="ARBA" id="ARBA00023285"/>
    </source>
</evidence>
<dbReference type="AlphaFoldDB" id="A0A6L7G0M5"/>
<dbReference type="SUPFAM" id="SSF55031">
    <property type="entry name" value="Bacterial exopeptidase dimerisation domain"/>
    <property type="match status" value="1"/>
</dbReference>
<dbReference type="PROSITE" id="PS00759">
    <property type="entry name" value="ARGE_DAPE_CPG2_2"/>
    <property type="match status" value="1"/>
</dbReference>
<dbReference type="SUPFAM" id="SSF53187">
    <property type="entry name" value="Zn-dependent exopeptidases"/>
    <property type="match status" value="1"/>
</dbReference>
<protein>
    <submittedName>
        <fullName evidence="11">Acetylornithine deacetylase</fullName>
        <ecNumber evidence="11">3.5.1.16</ecNumber>
    </submittedName>
</protein>
<evidence type="ECO:0000256" key="4">
    <source>
        <dbReference type="ARBA" id="ARBA00022571"/>
    </source>
</evidence>